<dbReference type="AlphaFoldDB" id="A0AAV9DHR1"/>
<protein>
    <submittedName>
        <fullName evidence="1">Uncharacterized protein</fullName>
    </submittedName>
</protein>
<comment type="caution">
    <text evidence="1">The sequence shown here is derived from an EMBL/GenBank/DDBJ whole genome shotgun (WGS) entry which is preliminary data.</text>
</comment>
<name>A0AAV9DHR1_ACOCL</name>
<dbReference type="Proteomes" id="UP001180020">
    <property type="component" value="Unassembled WGS sequence"/>
</dbReference>
<reference evidence="1" key="1">
    <citation type="journal article" date="2023" name="Nat. Commun.">
        <title>Diploid and tetraploid genomes of Acorus and the evolution of monocots.</title>
        <authorList>
            <person name="Ma L."/>
            <person name="Liu K.W."/>
            <person name="Li Z."/>
            <person name="Hsiao Y.Y."/>
            <person name="Qi Y."/>
            <person name="Fu T."/>
            <person name="Tang G.D."/>
            <person name="Zhang D."/>
            <person name="Sun W.H."/>
            <person name="Liu D.K."/>
            <person name="Li Y."/>
            <person name="Chen G.Z."/>
            <person name="Liu X.D."/>
            <person name="Liao X.Y."/>
            <person name="Jiang Y.T."/>
            <person name="Yu X."/>
            <person name="Hao Y."/>
            <person name="Huang J."/>
            <person name="Zhao X.W."/>
            <person name="Ke S."/>
            <person name="Chen Y.Y."/>
            <person name="Wu W.L."/>
            <person name="Hsu J.L."/>
            <person name="Lin Y.F."/>
            <person name="Huang M.D."/>
            <person name="Li C.Y."/>
            <person name="Huang L."/>
            <person name="Wang Z.W."/>
            <person name="Zhao X."/>
            <person name="Zhong W.Y."/>
            <person name="Peng D.H."/>
            <person name="Ahmad S."/>
            <person name="Lan S."/>
            <person name="Zhang J.S."/>
            <person name="Tsai W.C."/>
            <person name="Van de Peer Y."/>
            <person name="Liu Z.J."/>
        </authorList>
    </citation>
    <scope>NUCLEOTIDE SEQUENCE</scope>
    <source>
        <strain evidence="1">CP</strain>
    </source>
</reference>
<evidence type="ECO:0000313" key="2">
    <source>
        <dbReference type="Proteomes" id="UP001180020"/>
    </source>
</evidence>
<reference evidence="1" key="2">
    <citation type="submission" date="2023-06" db="EMBL/GenBank/DDBJ databases">
        <authorList>
            <person name="Ma L."/>
            <person name="Liu K.-W."/>
            <person name="Li Z."/>
            <person name="Hsiao Y.-Y."/>
            <person name="Qi Y."/>
            <person name="Fu T."/>
            <person name="Tang G."/>
            <person name="Zhang D."/>
            <person name="Sun W.-H."/>
            <person name="Liu D.-K."/>
            <person name="Li Y."/>
            <person name="Chen G.-Z."/>
            <person name="Liu X.-D."/>
            <person name="Liao X.-Y."/>
            <person name="Jiang Y.-T."/>
            <person name="Yu X."/>
            <person name="Hao Y."/>
            <person name="Huang J."/>
            <person name="Zhao X.-W."/>
            <person name="Ke S."/>
            <person name="Chen Y.-Y."/>
            <person name="Wu W.-L."/>
            <person name="Hsu J.-L."/>
            <person name="Lin Y.-F."/>
            <person name="Huang M.-D."/>
            <person name="Li C.-Y."/>
            <person name="Huang L."/>
            <person name="Wang Z.-W."/>
            <person name="Zhao X."/>
            <person name="Zhong W.-Y."/>
            <person name="Peng D.-H."/>
            <person name="Ahmad S."/>
            <person name="Lan S."/>
            <person name="Zhang J.-S."/>
            <person name="Tsai W.-C."/>
            <person name="Van De Peer Y."/>
            <person name="Liu Z.-J."/>
        </authorList>
    </citation>
    <scope>NUCLEOTIDE SEQUENCE</scope>
    <source>
        <strain evidence="1">CP</strain>
        <tissue evidence="1">Leaves</tissue>
    </source>
</reference>
<keyword evidence="2" id="KW-1185">Reference proteome</keyword>
<sequence length="61" mass="6819">MTRFLQGLSAKSRRTDPDINSFKGLCEAFISHYIYHCNPKKDVASLFENASGTTLHASVSR</sequence>
<proteinExistence type="predicted"/>
<accession>A0AAV9DHR1</accession>
<dbReference type="EMBL" id="JAUJYO010000013">
    <property type="protein sequence ID" value="KAK1300407.1"/>
    <property type="molecule type" value="Genomic_DNA"/>
</dbReference>
<gene>
    <name evidence="1" type="ORF">QJS10_CPB13g01125</name>
</gene>
<evidence type="ECO:0000313" key="1">
    <source>
        <dbReference type="EMBL" id="KAK1300407.1"/>
    </source>
</evidence>
<organism evidence="1 2">
    <name type="scientific">Acorus calamus</name>
    <name type="common">Sweet flag</name>
    <dbReference type="NCBI Taxonomy" id="4465"/>
    <lineage>
        <taxon>Eukaryota</taxon>
        <taxon>Viridiplantae</taxon>
        <taxon>Streptophyta</taxon>
        <taxon>Embryophyta</taxon>
        <taxon>Tracheophyta</taxon>
        <taxon>Spermatophyta</taxon>
        <taxon>Magnoliopsida</taxon>
        <taxon>Liliopsida</taxon>
        <taxon>Acoraceae</taxon>
        <taxon>Acorus</taxon>
    </lineage>
</organism>